<feature type="compositionally biased region" description="Low complexity" evidence="5">
    <location>
        <begin position="848"/>
        <end position="860"/>
    </location>
</feature>
<feature type="region of interest" description="Disordered" evidence="5">
    <location>
        <begin position="441"/>
        <end position="468"/>
    </location>
</feature>
<feature type="region of interest" description="Disordered" evidence="5">
    <location>
        <begin position="1245"/>
        <end position="1277"/>
    </location>
</feature>
<organism evidence="7 8">
    <name type="scientific">Volvox reticuliferus</name>
    <dbReference type="NCBI Taxonomy" id="1737510"/>
    <lineage>
        <taxon>Eukaryota</taxon>
        <taxon>Viridiplantae</taxon>
        <taxon>Chlorophyta</taxon>
        <taxon>core chlorophytes</taxon>
        <taxon>Chlorophyceae</taxon>
        <taxon>CS clade</taxon>
        <taxon>Chlamydomonadales</taxon>
        <taxon>Volvocaceae</taxon>
        <taxon>Volvox</taxon>
    </lineage>
</organism>
<dbReference type="GO" id="GO:0031267">
    <property type="term" value="F:small GTPase binding"/>
    <property type="evidence" value="ECO:0007669"/>
    <property type="project" value="TreeGrafter"/>
</dbReference>
<dbReference type="InterPro" id="IPR027038">
    <property type="entry name" value="RanGap"/>
</dbReference>
<accession>A0A8J4CFF1</accession>
<dbReference type="InterPro" id="IPR032675">
    <property type="entry name" value="LRR_dom_sf"/>
</dbReference>
<dbReference type="GO" id="GO:0048471">
    <property type="term" value="C:perinuclear region of cytoplasm"/>
    <property type="evidence" value="ECO:0007669"/>
    <property type="project" value="TreeGrafter"/>
</dbReference>
<feature type="compositionally biased region" description="Low complexity" evidence="5">
    <location>
        <begin position="1548"/>
        <end position="1562"/>
    </location>
</feature>
<reference evidence="7" key="1">
    <citation type="journal article" date="2021" name="Proc. Natl. Acad. Sci. U.S.A.">
        <title>Three genomes in the algal genus Volvox reveal the fate of a haploid sex-determining region after a transition to homothallism.</title>
        <authorList>
            <person name="Yamamoto K."/>
            <person name="Hamaji T."/>
            <person name="Kawai-Toyooka H."/>
            <person name="Matsuzaki R."/>
            <person name="Takahashi F."/>
            <person name="Nishimura Y."/>
            <person name="Kawachi M."/>
            <person name="Noguchi H."/>
            <person name="Minakuchi Y."/>
            <person name="Umen J.G."/>
            <person name="Toyoda A."/>
            <person name="Nozaki H."/>
        </authorList>
    </citation>
    <scope>NUCLEOTIDE SEQUENCE</scope>
    <source>
        <strain evidence="7">NIES-3786</strain>
    </source>
</reference>
<feature type="transmembrane region" description="Helical" evidence="6">
    <location>
        <begin position="220"/>
        <end position="244"/>
    </location>
</feature>
<feature type="compositionally biased region" description="Polar residues" evidence="5">
    <location>
        <begin position="1825"/>
        <end position="1837"/>
    </location>
</feature>
<keyword evidence="6" id="KW-0812">Transmembrane</keyword>
<keyword evidence="3" id="KW-0433">Leucine-rich repeat</keyword>
<dbReference type="GO" id="GO:0005829">
    <property type="term" value="C:cytosol"/>
    <property type="evidence" value="ECO:0007669"/>
    <property type="project" value="TreeGrafter"/>
</dbReference>
<feature type="region of interest" description="Disordered" evidence="5">
    <location>
        <begin position="1356"/>
        <end position="1393"/>
    </location>
</feature>
<feature type="region of interest" description="Disordered" evidence="5">
    <location>
        <begin position="2855"/>
        <end position="2889"/>
    </location>
</feature>
<evidence type="ECO:0000256" key="1">
    <source>
        <dbReference type="ARBA" id="ARBA00004430"/>
    </source>
</evidence>
<keyword evidence="8" id="KW-1185">Reference proteome</keyword>
<dbReference type="GO" id="GO:0006913">
    <property type="term" value="P:nucleocytoplasmic transport"/>
    <property type="evidence" value="ECO:0007669"/>
    <property type="project" value="TreeGrafter"/>
</dbReference>
<dbReference type="PANTHER" id="PTHR24113:SF12">
    <property type="entry name" value="RAN GTPASE-ACTIVATING PROTEIN 1"/>
    <property type="match status" value="1"/>
</dbReference>
<feature type="region of interest" description="Disordered" evidence="5">
    <location>
        <begin position="2654"/>
        <end position="2683"/>
    </location>
</feature>
<feature type="region of interest" description="Disordered" evidence="5">
    <location>
        <begin position="2117"/>
        <end position="2137"/>
    </location>
</feature>
<dbReference type="OrthoDB" id="551823at2759"/>
<feature type="compositionally biased region" description="Low complexity" evidence="5">
    <location>
        <begin position="2654"/>
        <end position="2663"/>
    </location>
</feature>
<feature type="compositionally biased region" description="Low complexity" evidence="5">
    <location>
        <begin position="1356"/>
        <end position="1386"/>
    </location>
</feature>
<feature type="region of interest" description="Disordered" evidence="5">
    <location>
        <begin position="2243"/>
        <end position="2311"/>
    </location>
</feature>
<name>A0A8J4CFF1_9CHLO</name>
<feature type="compositionally biased region" description="Gly residues" evidence="5">
    <location>
        <begin position="1077"/>
        <end position="1097"/>
    </location>
</feature>
<dbReference type="Proteomes" id="UP000747110">
    <property type="component" value="Unassembled WGS sequence"/>
</dbReference>
<feature type="region of interest" description="Disordered" evidence="5">
    <location>
        <begin position="1064"/>
        <end position="1098"/>
    </location>
</feature>
<feature type="transmembrane region" description="Helical" evidence="6">
    <location>
        <begin position="110"/>
        <end position="130"/>
    </location>
</feature>
<dbReference type="SUPFAM" id="SSF52047">
    <property type="entry name" value="RNI-like"/>
    <property type="match status" value="1"/>
</dbReference>
<evidence type="ECO:0000256" key="3">
    <source>
        <dbReference type="ARBA" id="ARBA00022614"/>
    </source>
</evidence>
<keyword evidence="2" id="KW-0343">GTPase activation</keyword>
<feature type="transmembrane region" description="Helical" evidence="6">
    <location>
        <begin position="137"/>
        <end position="160"/>
    </location>
</feature>
<evidence type="ECO:0000313" key="8">
    <source>
        <dbReference type="Proteomes" id="UP000747110"/>
    </source>
</evidence>
<dbReference type="EMBL" id="BNCP01000017">
    <property type="protein sequence ID" value="GIL79949.1"/>
    <property type="molecule type" value="Genomic_DNA"/>
</dbReference>
<feature type="region of interest" description="Disordered" evidence="5">
    <location>
        <begin position="848"/>
        <end position="872"/>
    </location>
</feature>
<keyword evidence="6" id="KW-1133">Transmembrane helix</keyword>
<sequence>MVLPGELRATEDGELQAENHYPSVFQGKLDIAALLEDQLQLLPEGLDPEADPTVLEQLFGTARPQSEAGFGAHLRPCRDPSKDHLLSALHAVESFYPVLFAAILDGLLLLSGLLLVGCMALSAAAVWALWSHIDKGLAIAAIALLLIHLPATSMLLAMQLGGHHCFTAWLMVPMYDLAYLVALPLLQRQRLTQRRRLARRFTRLPDLELWLWNYRACRQIVFSALLAVPMTALGIVGCVRGWAAAAPAEALGVVVAASVVSALQAAVGFGEVSLNARWAGQMSFLSYTLLALQLQGSKKLPYEWQSHLAEQRLVVKPDAPNFVELSRPQQCQLLRLALQRPHFAISNVVTHPRPPQKNAARPASAGQPPLAAPRRPGTADVAVKAEETRGGAAALKGAAAVVAAGCGSCNAGLAAAWRRLGAVLGPVCSPTAGSRASCCGCGSGRRGRRRGSGSDSDSESSTRPQAPPSACLLLQSKSAVKSVVGLLAGPLAAARSTLAVSEFSVNLVSFTDAAACKHCRTLLELVIRQGLRSLTLCDSKLQFDFFGVLTSYLPSRHCVLTKLVLKDVMSSGISTLCMLCEGLEHNSSVAHLDLSNNQLWGLRGAKELRLMLKGAGGLKVLLLPFCNITSVGAVEILRGAAECATLEQIDFSQNHIGDDVLDWSDVVELRNMAMREIDLSFNWIQDSLMGWTAALLETFPTLKRLHLNHNSDVASSRVASRAATPRMMTPRTLTPRTLTPSNLRIASYSQPPATFLTIPSGPPAPAIATTVVPAAAIPAASPSSMREPGPTLAVGPGSGIQTLQPTQSTTVLSPCGSERHEQLGSSPTSIPMPVPPLTGVGSWGISGMPSQQQPGSSQIPMTPPVRQATGTSAGPAAYNTAMTNITNNSSNCNFLDWQAHTHAPAADATGRSRGQHLIAHLELYVLQRPAAVAATAAAGGCSSRDMNCRSLGRDSSLAAIPSIPAVHSGYSAASPTLVSQGPLAQGASLCASPEAVGTSGGLSSGVGVGAGTTARPAGSLWAAVAGMERLDLRSVPLPSWWARNPALRPASVLIDESMVYDEPPPTTAPVTLAPGPVSGGPSGGGGASGGGGGGGGPLELPHHIFRSLEAGLAQGLVIIDLNSPEYKFISRCQQLVAIYTALQFATHITISNTTRTGGPSSGIPPVSGLHSVISQQLQQQQQQQPLSGGGLALVRSATSSFARTNSGAGALVLHAGPVSGGGGCRLQSDTGYAMGGGGGCGSAIASRPTPTLRSSSVAAVRGAVSPPNGGGGGGGNAGSMRMCRASSLRCSGGTLATPLAATASGGPPPLGSLGSGDLGGGLGSVGVAGRVSITRRGGEGTVSSLHRFALERGGSSFTAPATSGGSGSKGSPPDGGAAAAAAASTAVPYETPPGPSANLGHGFANPNQHGVALTSMRSHTGQMYKYNHNYRLDSFRKQLSLRNSSCTPTATVNANQILQSGLPCYPSPQAAGLSGCDAARSIRHAAVLSAPWGYGPNTHGSTGGACLAGSFGYGNEGDGAASAPLVSRANLLWSGQVVEHSSPRATGPQLEQPKLQQQLHPQGAPCMVRSRTIGTCPAVVEEAAGGGGGGGVPCSAPYGRDGGGGGGGGSSNKDPPTVATVATPTGAELCAPKGAASAVAEASSVQGRRSLEGGSAIGSAITRVAVGNAVCMQAAHLHQLLEDGAKDVATNGSGTATAAEFRSAGASQGLNLHSLAHPTRPSSRAFGLAAITATAAAATIAADSAASGGDGSVRSGKLKPPPMAMSMPVPVPGQGPRVPSVSFGTMVAGGVRRSVGAGGGENGGIEVDNVARTDGRCCGDAANADDQSPPASTGSHQSSFLMVEGMAPEMFDAGLAILREASSNMPPQTITVPTATVAVPAKHTLEQQSAGAGTCANPASQGTQMGTRTLLSCTTLSAEQTAALMQPQPSSKSTKVPAVHQNAPANSFSFAPCSRKSLVGETQHPTQDAVSTCLTVQLSPQGASLTLPLATDPTSESGSPSAPATAASSTALRQRPLEVTDAAAALADLWEVSDGAEDGASGITRCGVGSAVETYNGEDEDLEVSFRVEAIVMAAKRTRKMSSLKGSAGGMGDDGRLLSNLGGRVPGDAVGEMMSPPAGHSDDHGVGNITGVGPDPPGLVQFRSDLCNVLTMHPPGASTPSSHRGAEPRTMLGTALPLLAAAIPAEAAVGGGGGAADSTVTLTAGEGNGTDSNDADGCDSRLQPYSEAQGFANIHFAPGASSPVGPATASWTRDECSRPYKPQPHRHSYDIGQTASRVVSGPHDGGSLNPSNLLSTSTGGTTSHQNAGGATVGSVEGISVSRVFSRIRSASAVEPASSASPIVDLNTEPGLATTTTEVGNDIVGDDRSSGAAAAAAATMTPPVAHLQHASPVFNAAAAAAAISGCVVSTGGTSYGALRTPYGYGACGSGFIGVEASNAVTVVITVGCDGQLRIPLRCLELPLRAAMGRRSGTTVSFRVTGLSHEGMRQLRALMAVAKVPVPERTYAWLLPSQSMHQYTANGYTTTLGGCGPVSCTSQQLPGGGGNSQILHSASAALGSGSGLYSGLGLMYHSGGSPTGPMASRAMSRMDSGAVYGGMPSYYFDNRGLPIDLGYILPPPTDSAEPSECLSAITHPATTVVMLGLPSLARTGSTAANATAAAPPTDGYELSSPPPVSPPSVGNRTVPVSGLVAGYSPLPPPPRSARSSYELDPLLQQRLSPSRLSPRAPTTAGGIGTADVAARSNGGGEGFAKPNHPDGTTASQCRTLPPPMGMVAVAAPSSCRSSTEDVPMQLPVALTGEARLGGEAADANCPNKYHVHNFHHHHQAPVPRRNPGCGSGTLNLPHGIMLVNLAQQRPSTPPTPLLAGGTSGTSPTAGHTIMRSNNKDSGINAIRYGGDRGPYDDDDDDATIGGAADGLVEHPLYKATFECPSGEPPAPLVGGVRCGGAFSGCGGLAIALGSQSLGSSCVADLARDCATTPLAPLFPTSTSMALGTETAAGLCEHLGNDLVLGPFGSSIGVSSTS</sequence>
<dbReference type="Gene3D" id="3.80.10.10">
    <property type="entry name" value="Ribonuclease Inhibitor"/>
    <property type="match status" value="1"/>
</dbReference>
<evidence type="ECO:0000256" key="2">
    <source>
        <dbReference type="ARBA" id="ARBA00022468"/>
    </source>
</evidence>
<feature type="compositionally biased region" description="Low complexity" evidence="5">
    <location>
        <begin position="453"/>
        <end position="463"/>
    </location>
</feature>
<evidence type="ECO:0000256" key="5">
    <source>
        <dbReference type="SAM" id="MobiDB-lite"/>
    </source>
</evidence>
<proteinExistence type="predicted"/>
<feature type="region of interest" description="Disordered" evidence="5">
    <location>
        <begin position="348"/>
        <end position="378"/>
    </location>
</feature>
<dbReference type="GO" id="GO:0005096">
    <property type="term" value="F:GTPase activator activity"/>
    <property type="evidence" value="ECO:0007669"/>
    <property type="project" value="UniProtKB-KW"/>
</dbReference>
<feature type="region of interest" description="Disordered" evidence="5">
    <location>
        <begin position="1985"/>
        <end position="2013"/>
    </location>
</feature>
<evidence type="ECO:0000256" key="6">
    <source>
        <dbReference type="SAM" id="Phobius"/>
    </source>
</evidence>
<keyword evidence="4" id="KW-0677">Repeat</keyword>
<protein>
    <submittedName>
        <fullName evidence="7">Uncharacterized protein</fullName>
    </submittedName>
</protein>
<feature type="compositionally biased region" description="Low complexity" evidence="5">
    <location>
        <begin position="1993"/>
        <end position="2011"/>
    </location>
</feature>
<feature type="transmembrane region" description="Helical" evidence="6">
    <location>
        <begin position="166"/>
        <end position="186"/>
    </location>
</feature>
<comment type="subcellular location">
    <subcellularLocation>
        <location evidence="1">Cytoplasm</location>
        <location evidence="1">Cytoskeleton</location>
        <location evidence="1">Cilium axoneme</location>
    </subcellularLocation>
</comment>
<feature type="compositionally biased region" description="Gly residues" evidence="5">
    <location>
        <begin position="1268"/>
        <end position="1277"/>
    </location>
</feature>
<comment type="caution">
    <text evidence="7">The sequence shown here is derived from an EMBL/GenBank/DDBJ whole genome shotgun (WGS) entry which is preliminary data.</text>
</comment>
<gene>
    <name evidence="7" type="ORF">Vretifemale_9188</name>
</gene>
<feature type="region of interest" description="Disordered" evidence="5">
    <location>
        <begin position="1818"/>
        <end position="1837"/>
    </location>
</feature>
<evidence type="ECO:0000256" key="4">
    <source>
        <dbReference type="ARBA" id="ARBA00022737"/>
    </source>
</evidence>
<dbReference type="GO" id="GO:0005634">
    <property type="term" value="C:nucleus"/>
    <property type="evidence" value="ECO:0007669"/>
    <property type="project" value="TreeGrafter"/>
</dbReference>
<dbReference type="PANTHER" id="PTHR24113">
    <property type="entry name" value="RAN GTPASE-ACTIVATING PROTEIN 1"/>
    <property type="match status" value="1"/>
</dbReference>
<feature type="region of interest" description="Disordered" evidence="5">
    <location>
        <begin position="809"/>
        <end position="835"/>
    </location>
</feature>
<dbReference type="GO" id="GO:0005930">
    <property type="term" value="C:axoneme"/>
    <property type="evidence" value="ECO:0007669"/>
    <property type="project" value="UniProtKB-SubCell"/>
</dbReference>
<keyword evidence="6" id="KW-0472">Membrane</keyword>
<feature type="compositionally biased region" description="Low complexity" evidence="5">
    <location>
        <begin position="1253"/>
        <end position="1267"/>
    </location>
</feature>
<evidence type="ECO:0000313" key="7">
    <source>
        <dbReference type="EMBL" id="GIL79949.1"/>
    </source>
</evidence>
<feature type="region of interest" description="Disordered" evidence="5">
    <location>
        <begin position="1539"/>
        <end position="1562"/>
    </location>
</feature>
<feature type="compositionally biased region" description="Low complexity" evidence="5">
    <location>
        <begin position="2285"/>
        <end position="2303"/>
    </location>
</feature>